<evidence type="ECO:0000313" key="3">
    <source>
        <dbReference type="Proteomes" id="UP000655443"/>
    </source>
</evidence>
<evidence type="ECO:0000313" key="2">
    <source>
        <dbReference type="EMBL" id="GHE14725.1"/>
    </source>
</evidence>
<sequence>MLRAQHLILESVHNGTADFGPYTHKPVADFLPNVRTLSRIIPTHPDHQELARQFQRTSRTPSPAQPSTPNPLHPSPAPFCRTA</sequence>
<feature type="compositionally biased region" description="Pro residues" evidence="1">
    <location>
        <begin position="63"/>
        <end position="77"/>
    </location>
</feature>
<name>A0A918YS78_9ACTN</name>
<comment type="caution">
    <text evidence="2">The sequence shown here is derived from an EMBL/GenBank/DDBJ whole genome shotgun (WGS) entry which is preliminary data.</text>
</comment>
<protein>
    <submittedName>
        <fullName evidence="2">Uncharacterized protein</fullName>
    </submittedName>
</protein>
<dbReference type="EMBL" id="BMVG01000053">
    <property type="protein sequence ID" value="GHE14725.1"/>
    <property type="molecule type" value="Genomic_DNA"/>
</dbReference>
<dbReference type="AlphaFoldDB" id="A0A918YS78"/>
<evidence type="ECO:0000256" key="1">
    <source>
        <dbReference type="SAM" id="MobiDB-lite"/>
    </source>
</evidence>
<organism evidence="2 3">
    <name type="scientific">Streptomyces alanosinicus</name>
    <dbReference type="NCBI Taxonomy" id="68171"/>
    <lineage>
        <taxon>Bacteria</taxon>
        <taxon>Bacillati</taxon>
        <taxon>Actinomycetota</taxon>
        <taxon>Actinomycetes</taxon>
        <taxon>Kitasatosporales</taxon>
        <taxon>Streptomycetaceae</taxon>
        <taxon>Streptomyces</taxon>
    </lineage>
</organism>
<accession>A0A918YS78</accession>
<gene>
    <name evidence="2" type="ORF">GCM10010339_86600</name>
</gene>
<reference evidence="2" key="1">
    <citation type="journal article" date="2014" name="Int. J. Syst. Evol. Microbiol.">
        <title>Complete genome sequence of Corynebacterium casei LMG S-19264T (=DSM 44701T), isolated from a smear-ripened cheese.</title>
        <authorList>
            <consortium name="US DOE Joint Genome Institute (JGI-PGF)"/>
            <person name="Walter F."/>
            <person name="Albersmeier A."/>
            <person name="Kalinowski J."/>
            <person name="Ruckert C."/>
        </authorList>
    </citation>
    <scope>NUCLEOTIDE SEQUENCE</scope>
    <source>
        <strain evidence="2">JCM 4714</strain>
    </source>
</reference>
<dbReference type="Proteomes" id="UP000655443">
    <property type="component" value="Unassembled WGS sequence"/>
</dbReference>
<proteinExistence type="predicted"/>
<dbReference type="RefSeq" id="WP_189959025.1">
    <property type="nucleotide sequence ID" value="NZ_BMVG01000053.1"/>
</dbReference>
<reference evidence="2" key="2">
    <citation type="submission" date="2020-09" db="EMBL/GenBank/DDBJ databases">
        <authorList>
            <person name="Sun Q."/>
            <person name="Ohkuma M."/>
        </authorList>
    </citation>
    <scope>NUCLEOTIDE SEQUENCE</scope>
    <source>
        <strain evidence="2">JCM 4714</strain>
    </source>
</reference>
<keyword evidence="3" id="KW-1185">Reference proteome</keyword>
<feature type="region of interest" description="Disordered" evidence="1">
    <location>
        <begin position="49"/>
        <end position="83"/>
    </location>
</feature>